<evidence type="ECO:0000259" key="3">
    <source>
        <dbReference type="Pfam" id="PF13439"/>
    </source>
</evidence>
<accession>A0A255G3M7</accession>
<organism evidence="4 5">
    <name type="scientific">Enemella evansiae</name>
    <dbReference type="NCBI Taxonomy" id="2016499"/>
    <lineage>
        <taxon>Bacteria</taxon>
        <taxon>Bacillati</taxon>
        <taxon>Actinomycetota</taxon>
        <taxon>Actinomycetes</taxon>
        <taxon>Propionibacteriales</taxon>
        <taxon>Propionibacteriaceae</taxon>
        <taxon>Enemella</taxon>
    </lineage>
</organism>
<name>A0A255G3M7_9ACTN</name>
<protein>
    <submittedName>
        <fullName evidence="4">Alpha-(1-2)-phosphatidylinositol mannosyltransferase</fullName>
    </submittedName>
</protein>
<dbReference type="Pfam" id="PF13439">
    <property type="entry name" value="Glyco_transf_4"/>
    <property type="match status" value="1"/>
</dbReference>
<dbReference type="EMBL" id="NMVO01000016">
    <property type="protein sequence ID" value="OYO10519.1"/>
    <property type="molecule type" value="Genomic_DNA"/>
</dbReference>
<evidence type="ECO:0000313" key="4">
    <source>
        <dbReference type="EMBL" id="OYO10519.1"/>
    </source>
</evidence>
<dbReference type="RefSeq" id="WP_094406248.1">
    <property type="nucleotide sequence ID" value="NZ_NMVO01000016.1"/>
</dbReference>
<dbReference type="PANTHER" id="PTHR45947:SF3">
    <property type="entry name" value="SULFOQUINOVOSYL TRANSFERASE SQD2"/>
    <property type="match status" value="1"/>
</dbReference>
<dbReference type="InterPro" id="IPR050194">
    <property type="entry name" value="Glycosyltransferase_grp1"/>
</dbReference>
<feature type="domain" description="Glycosyltransferase subfamily 4-like N-terminal" evidence="3">
    <location>
        <begin position="14"/>
        <end position="177"/>
    </location>
</feature>
<dbReference type="InterPro" id="IPR028098">
    <property type="entry name" value="Glyco_trans_4-like_N"/>
</dbReference>
<dbReference type="CDD" id="cd03801">
    <property type="entry name" value="GT4_PimA-like"/>
    <property type="match status" value="1"/>
</dbReference>
<proteinExistence type="predicted"/>
<reference evidence="4 5" key="1">
    <citation type="submission" date="2017-07" db="EMBL/GenBank/DDBJ databases">
        <title>Draft whole genome sequences of clinical Proprionibacteriaceae strains.</title>
        <authorList>
            <person name="Bernier A.-M."/>
            <person name="Bernard K."/>
            <person name="Domingo M.-C."/>
        </authorList>
    </citation>
    <scope>NUCLEOTIDE SEQUENCE [LARGE SCALE GENOMIC DNA]</scope>
    <source>
        <strain evidence="4 5">NML 030167</strain>
    </source>
</reference>
<dbReference type="GO" id="GO:0016757">
    <property type="term" value="F:glycosyltransferase activity"/>
    <property type="evidence" value="ECO:0007669"/>
    <property type="project" value="UniProtKB-KW"/>
</dbReference>
<dbReference type="AlphaFoldDB" id="A0A255G3M7"/>
<evidence type="ECO:0000256" key="1">
    <source>
        <dbReference type="ARBA" id="ARBA00022676"/>
    </source>
</evidence>
<keyword evidence="2 4" id="KW-0808">Transferase</keyword>
<comment type="caution">
    <text evidence="4">The sequence shown here is derived from an EMBL/GenBank/DDBJ whole genome shotgun (WGS) entry which is preliminary data.</text>
</comment>
<evidence type="ECO:0000256" key="2">
    <source>
        <dbReference type="ARBA" id="ARBA00022679"/>
    </source>
</evidence>
<dbReference type="GO" id="GO:1901137">
    <property type="term" value="P:carbohydrate derivative biosynthetic process"/>
    <property type="evidence" value="ECO:0007669"/>
    <property type="project" value="UniProtKB-ARBA"/>
</dbReference>
<dbReference type="Gene3D" id="3.40.50.2000">
    <property type="entry name" value="Glycogen Phosphorylase B"/>
    <property type="match status" value="2"/>
</dbReference>
<dbReference type="PANTHER" id="PTHR45947">
    <property type="entry name" value="SULFOQUINOVOSYL TRANSFERASE SQD2"/>
    <property type="match status" value="1"/>
</dbReference>
<keyword evidence="5" id="KW-1185">Reference proteome</keyword>
<sequence>MRIGLVCAYSLDVPGGVQQQVLGLADWLHERGHQVSVLAPGRSAPQPWVRVTGAAVPVRWNGSTARIAGGGLTARRVRRWLAQFRPQVLHLHEPFTPSAAGWALALAGATPVVATFHAAVDQATRQAAVARAAGRLLTPLHRRIRVATAPSSVAAATARAHWGLDPRIVPNAIDTGRYAGPRVPGERPRLSFLGRLDEPRKGLPVLLAALPELRRRIGAFELQLIGPGHAPNEPESRPFGRVDEATKAALLRRTDVLIAPNTSGESFGIVLIEALAAGARVVASDLPAFADVLADEPGGRTFTTGDPEALARAVVESLTGPGPRPADRFDWDRVGKDFLTAYADSGIRRDPTGSG</sequence>
<evidence type="ECO:0000313" key="5">
    <source>
        <dbReference type="Proteomes" id="UP000215896"/>
    </source>
</evidence>
<dbReference type="OrthoDB" id="5240531at2"/>
<gene>
    <name evidence="4" type="ORF">CGZ94_16005</name>
</gene>
<dbReference type="SUPFAM" id="SSF53756">
    <property type="entry name" value="UDP-Glycosyltransferase/glycogen phosphorylase"/>
    <property type="match status" value="1"/>
</dbReference>
<dbReference type="Proteomes" id="UP000215896">
    <property type="component" value="Unassembled WGS sequence"/>
</dbReference>
<dbReference type="Pfam" id="PF13692">
    <property type="entry name" value="Glyco_trans_1_4"/>
    <property type="match status" value="1"/>
</dbReference>
<keyword evidence="1 4" id="KW-0328">Glycosyltransferase</keyword>